<sequence length="386" mass="43505">MRQMSVLQNDHLENPAGSCKKVYALFRHLLPLWYRAATSSSSNNNDPNATIVHLHVDLVDDAAVTKALAHLTDITHIFYATWAARHGCMQRPAWLTVPCAPASSPLSSPMPRMASSVCFSRRSSGRCIGVVSAAVRSTQVKVMTSTIVTRKDTLIDTHVDNVTWSVHRPTTMLGFSPWSSRNLVSSLCIYAAICDKEGPVLRWPGSLVLVAWEGFSDACAVWLVVVQAIWVSMMACPNETFNYTKRDIYEWKNLWPMLASHLEVQWSGYDREDKRLKLEEAMASMEAMWAEIIREKWLVETHLNDITTLWFMDALINQCQRGPWPYFATWDKRVVAHESPTAGLAALVPVIEDDIAAWECGIFGFPNTVWSFNTLMGKMKADRIIP</sequence>
<evidence type="ECO:0000313" key="1">
    <source>
        <dbReference type="EMBL" id="KAG0550618.1"/>
    </source>
</evidence>
<comment type="caution">
    <text evidence="1">The sequence shown here is derived from an EMBL/GenBank/DDBJ whole genome shotgun (WGS) entry which is preliminary data.</text>
</comment>
<reference evidence="1" key="2">
    <citation type="submission" date="2020-10" db="EMBL/GenBank/DDBJ databases">
        <authorList>
            <person name="Cooper E.A."/>
            <person name="Brenton Z.W."/>
            <person name="Flinn B.S."/>
            <person name="Jenkins J."/>
            <person name="Shu S."/>
            <person name="Flowers D."/>
            <person name="Luo F."/>
            <person name="Wang Y."/>
            <person name="Xia P."/>
            <person name="Barry K."/>
            <person name="Daum C."/>
            <person name="Lipzen A."/>
            <person name="Yoshinaga Y."/>
            <person name="Schmutz J."/>
            <person name="Saski C."/>
            <person name="Vermerris W."/>
            <person name="Kresovich S."/>
        </authorList>
    </citation>
    <scope>NUCLEOTIDE SEQUENCE</scope>
</reference>
<name>A0A921V0G0_SORBI</name>
<gene>
    <name evidence="1" type="ORF">BDA96_01G353600</name>
</gene>
<reference evidence="1" key="1">
    <citation type="journal article" date="2019" name="BMC Genomics">
        <title>A new reference genome for Sorghum bicolor reveals high levels of sequence similarity between sweet and grain genotypes: implications for the genetics of sugar metabolism.</title>
        <authorList>
            <person name="Cooper E.A."/>
            <person name="Brenton Z.W."/>
            <person name="Flinn B.S."/>
            <person name="Jenkins J."/>
            <person name="Shu S."/>
            <person name="Flowers D."/>
            <person name="Luo F."/>
            <person name="Wang Y."/>
            <person name="Xia P."/>
            <person name="Barry K."/>
            <person name="Daum C."/>
            <person name="Lipzen A."/>
            <person name="Yoshinaga Y."/>
            <person name="Schmutz J."/>
            <person name="Saski C."/>
            <person name="Vermerris W."/>
            <person name="Kresovich S."/>
        </authorList>
    </citation>
    <scope>NUCLEOTIDE SEQUENCE</scope>
</reference>
<dbReference type="Gene3D" id="3.40.50.720">
    <property type="entry name" value="NAD(P)-binding Rossmann-like Domain"/>
    <property type="match status" value="1"/>
</dbReference>
<dbReference type="PANTHER" id="PTHR32487:SF11">
    <property type="entry name" value="NAD-DEPENDENT EPIMERASE_DEHYDRATASE DOMAIN-CONTAINING PROTEIN"/>
    <property type="match status" value="1"/>
</dbReference>
<evidence type="ECO:0000313" key="2">
    <source>
        <dbReference type="Proteomes" id="UP000807115"/>
    </source>
</evidence>
<protein>
    <submittedName>
        <fullName evidence="1">Uncharacterized protein</fullName>
    </submittedName>
</protein>
<accession>A0A921V0G0</accession>
<dbReference type="AlphaFoldDB" id="A0A921V0G0"/>
<proteinExistence type="predicted"/>
<organism evidence="1 2">
    <name type="scientific">Sorghum bicolor</name>
    <name type="common">Sorghum</name>
    <name type="synonym">Sorghum vulgare</name>
    <dbReference type="NCBI Taxonomy" id="4558"/>
    <lineage>
        <taxon>Eukaryota</taxon>
        <taxon>Viridiplantae</taxon>
        <taxon>Streptophyta</taxon>
        <taxon>Embryophyta</taxon>
        <taxon>Tracheophyta</taxon>
        <taxon>Spermatophyta</taxon>
        <taxon>Magnoliopsida</taxon>
        <taxon>Liliopsida</taxon>
        <taxon>Poales</taxon>
        <taxon>Poaceae</taxon>
        <taxon>PACMAD clade</taxon>
        <taxon>Panicoideae</taxon>
        <taxon>Andropogonodae</taxon>
        <taxon>Andropogoneae</taxon>
        <taxon>Sorghinae</taxon>
        <taxon>Sorghum</taxon>
    </lineage>
</organism>
<dbReference type="PANTHER" id="PTHR32487">
    <property type="entry name" value="3-OXO-DELTA(4,5)-STEROID 5-BETA-REDUCTASE"/>
    <property type="match status" value="1"/>
</dbReference>
<dbReference type="EMBL" id="CM027680">
    <property type="protein sequence ID" value="KAG0550618.1"/>
    <property type="molecule type" value="Genomic_DNA"/>
</dbReference>
<dbReference type="Proteomes" id="UP000807115">
    <property type="component" value="Chromosome 1"/>
</dbReference>